<dbReference type="EMBL" id="CP036432">
    <property type="protein sequence ID" value="QDV86417.1"/>
    <property type="molecule type" value="Genomic_DNA"/>
</dbReference>
<protein>
    <submittedName>
        <fullName evidence="8">Cytochrome c</fullName>
    </submittedName>
</protein>
<dbReference type="InterPro" id="IPR011041">
    <property type="entry name" value="Quinoprot_gluc/sorb_DH_b-prop"/>
</dbReference>
<feature type="compositionally biased region" description="Basic and acidic residues" evidence="5">
    <location>
        <begin position="208"/>
        <end position="218"/>
    </location>
</feature>
<evidence type="ECO:0000256" key="4">
    <source>
        <dbReference type="PROSITE-ProRule" id="PRU00433"/>
    </source>
</evidence>
<dbReference type="InterPro" id="IPR036909">
    <property type="entry name" value="Cyt_c-like_dom_sf"/>
</dbReference>
<evidence type="ECO:0000256" key="3">
    <source>
        <dbReference type="ARBA" id="ARBA00023004"/>
    </source>
</evidence>
<dbReference type="SUPFAM" id="SSF50952">
    <property type="entry name" value="Soluble quinoprotein glucose dehydrogenase"/>
    <property type="match status" value="1"/>
</dbReference>
<dbReference type="InterPro" id="IPR016024">
    <property type="entry name" value="ARM-type_fold"/>
</dbReference>
<feature type="compositionally biased region" description="Pro residues" evidence="5">
    <location>
        <begin position="228"/>
        <end position="237"/>
    </location>
</feature>
<dbReference type="Proteomes" id="UP000318081">
    <property type="component" value="Chromosome"/>
</dbReference>
<evidence type="ECO:0000256" key="5">
    <source>
        <dbReference type="SAM" id="MobiDB-lite"/>
    </source>
</evidence>
<dbReference type="InterPro" id="IPR011042">
    <property type="entry name" value="6-blade_b-propeller_TolB-like"/>
</dbReference>
<dbReference type="Pfam" id="PF23500">
    <property type="entry name" value="DUF7133"/>
    <property type="match status" value="1"/>
</dbReference>
<feature type="region of interest" description="Disordered" evidence="5">
    <location>
        <begin position="204"/>
        <end position="271"/>
    </location>
</feature>
<dbReference type="NCBIfam" id="TIGR02603">
    <property type="entry name" value="CxxCH_TIGR02603"/>
    <property type="match status" value="1"/>
</dbReference>
<dbReference type="SUPFAM" id="SSF48371">
    <property type="entry name" value="ARM repeat"/>
    <property type="match status" value="1"/>
</dbReference>
<feature type="transmembrane region" description="Helical" evidence="6">
    <location>
        <begin position="31"/>
        <end position="50"/>
    </location>
</feature>
<accession>A0ABX5XY14</accession>
<evidence type="ECO:0000256" key="1">
    <source>
        <dbReference type="ARBA" id="ARBA00022617"/>
    </source>
</evidence>
<keyword evidence="6" id="KW-0812">Transmembrane</keyword>
<dbReference type="InterPro" id="IPR055557">
    <property type="entry name" value="DUF7133"/>
</dbReference>
<evidence type="ECO:0000313" key="9">
    <source>
        <dbReference type="Proteomes" id="UP000318081"/>
    </source>
</evidence>
<organism evidence="8 9">
    <name type="scientific">Stieleria magnilauensis</name>
    <dbReference type="NCBI Taxonomy" id="2527963"/>
    <lineage>
        <taxon>Bacteria</taxon>
        <taxon>Pseudomonadati</taxon>
        <taxon>Planctomycetota</taxon>
        <taxon>Planctomycetia</taxon>
        <taxon>Pirellulales</taxon>
        <taxon>Pirellulaceae</taxon>
        <taxon>Stieleria</taxon>
    </lineage>
</organism>
<dbReference type="Pfam" id="PF13646">
    <property type="entry name" value="HEAT_2"/>
    <property type="match status" value="1"/>
</dbReference>
<dbReference type="InterPro" id="IPR008979">
    <property type="entry name" value="Galactose-bd-like_sf"/>
</dbReference>
<keyword evidence="1 4" id="KW-0349">Heme</keyword>
<dbReference type="PANTHER" id="PTHR33546:SF1">
    <property type="entry name" value="LARGE, MULTIFUNCTIONAL SECRETED PROTEIN"/>
    <property type="match status" value="1"/>
</dbReference>
<dbReference type="InterPro" id="IPR009056">
    <property type="entry name" value="Cyt_c-like_dom"/>
</dbReference>
<dbReference type="Gene3D" id="2.120.10.30">
    <property type="entry name" value="TolB, C-terminal domain"/>
    <property type="match status" value="1"/>
</dbReference>
<keyword evidence="6" id="KW-1133">Transmembrane helix</keyword>
<keyword evidence="9" id="KW-1185">Reference proteome</keyword>
<dbReference type="SUPFAM" id="SSF49785">
    <property type="entry name" value="Galactose-binding domain-like"/>
    <property type="match status" value="1"/>
</dbReference>
<dbReference type="SUPFAM" id="SSF46626">
    <property type="entry name" value="Cytochrome c"/>
    <property type="match status" value="1"/>
</dbReference>
<feature type="domain" description="Cytochrome c" evidence="7">
    <location>
        <begin position="1202"/>
        <end position="1337"/>
    </location>
</feature>
<reference evidence="8 9" key="1">
    <citation type="submission" date="2019-02" db="EMBL/GenBank/DDBJ databases">
        <title>Deep-cultivation of Planctomycetes and their phenomic and genomic characterization uncovers novel biology.</title>
        <authorList>
            <person name="Wiegand S."/>
            <person name="Jogler M."/>
            <person name="Boedeker C."/>
            <person name="Pinto D."/>
            <person name="Vollmers J."/>
            <person name="Rivas-Marin E."/>
            <person name="Kohn T."/>
            <person name="Peeters S.H."/>
            <person name="Heuer A."/>
            <person name="Rast P."/>
            <person name="Oberbeckmann S."/>
            <person name="Bunk B."/>
            <person name="Jeske O."/>
            <person name="Meyerdierks A."/>
            <person name="Storesund J.E."/>
            <person name="Kallscheuer N."/>
            <person name="Luecker S."/>
            <person name="Lage O.M."/>
            <person name="Pohl T."/>
            <person name="Merkel B.J."/>
            <person name="Hornburger P."/>
            <person name="Mueller R.-W."/>
            <person name="Bruemmer F."/>
            <person name="Labrenz M."/>
            <person name="Spormann A.M."/>
            <person name="Op den Camp H."/>
            <person name="Overmann J."/>
            <person name="Amann R."/>
            <person name="Jetten M.S.M."/>
            <person name="Mascher T."/>
            <person name="Medema M.H."/>
            <person name="Devos D.P."/>
            <person name="Kaster A.-K."/>
            <person name="Ovreas L."/>
            <person name="Rohde M."/>
            <person name="Galperin M.Y."/>
            <person name="Jogler C."/>
        </authorList>
    </citation>
    <scope>NUCLEOTIDE SEQUENCE [LARGE SCALE GENOMIC DNA]</scope>
    <source>
        <strain evidence="8 9">TBK1r</strain>
    </source>
</reference>
<dbReference type="InterPro" id="IPR013427">
    <property type="entry name" value="Haem-bd_dom_put"/>
</dbReference>
<name>A0ABX5XY14_9BACT</name>
<keyword evidence="3 4" id="KW-0408">Iron</keyword>
<dbReference type="PANTHER" id="PTHR33546">
    <property type="entry name" value="LARGE, MULTIFUNCTIONAL SECRETED PROTEIN-RELATED"/>
    <property type="match status" value="1"/>
</dbReference>
<evidence type="ECO:0000259" key="7">
    <source>
        <dbReference type="PROSITE" id="PS51007"/>
    </source>
</evidence>
<dbReference type="Gene3D" id="2.60.120.260">
    <property type="entry name" value="Galactose-binding domain-like"/>
    <property type="match status" value="1"/>
</dbReference>
<dbReference type="Gene3D" id="1.10.760.10">
    <property type="entry name" value="Cytochrome c-like domain"/>
    <property type="match status" value="1"/>
</dbReference>
<evidence type="ECO:0000256" key="6">
    <source>
        <dbReference type="SAM" id="Phobius"/>
    </source>
</evidence>
<sequence length="1345" mass="147463">MDGSWNENRTRVSNSRHSLLRRRRTGLRRQGTGITFAALIPLIASMVLAGSGDLRADEAEWIWAHGTTAEQPIALGAQCFFRKPINLRVPAEARIEIAADDQYELFVNGHAIGTGQSSRTVDEYDVSEYFEVGRNIVAVKVRNRRGDTAALAARVSVRPENSDKWFTFSSDASWKTSTDDSELWETVVFNDRLWGSAAAFGPLGDTAPWDRVETEPERSVAASSKPAPSAPPTPPAPVAASTGRSIMASGGLAGPNQPNQTPPPAAPTPQQRERFQIQKGFGVQRILSDDKIGSVIAMTFNEFGHLLISKENGPLLLAYDDNDDGVPETVRTYCDKVKSCQGILALNGQVFVTGDGPEGPALYKLSDSDRNGTLEKVEAIVKFVDAAGRPARPGEHGPHGLRLGPDGMIYVALGSHVQAVGEIGDGQTYRDAYEGDLLPRYEDPAGHGQGIKAPGGTIVRTNIDGSVIERVAGGLRNPYDIVFHSGGAMFVHDADMEADVDTAWYRPNAVFDVTEAGEFGWRTGWAKWPEYYYDRLPDMLDTGRGSPTGGVCYEHYAFPVRYQNTLFLADWSEGRILNVRLKPRGASFVADSEVFLQGQPLNVTDLEVGPDGGLYFCTGGRSTAGGVYRVIYKGEVPDRMNKLGTGIAAAIRQPQVESAWTRQKIASIKSELGDSWNQLVAGVAYSDDNPPDYRVRAMTLMQLFGPIPSEDLLLELSQAESELVRAKSALMLGRAPGPRGEKRLAELLVDDAPAVRRAACEAMLRGNITPENVDGLYEVIASGDRTLAFVGRKLLERMPAETFRDEVLGTDQTRVAIVGMLALVDVDHSEKTALAVLERCSEMMTGFLSDADFIDVLRLCQVTLHRSGLDPAKVAPLDAQIAEEFPAGEPRINHEVIRLATYLSSESLADRAIEYLESDAPHETRTLVAMCLQSMSDGWNAKQRFAILKFFEKAANRSTAGSLPMYMTNVTRDFASTLSADDLQAILEQGHVWQNAALAAIYKVKQPIDALTTETLMSLDKKIRDDQNGRDVQRRLRTGIVALLASSEEPEAQEYLRELWRDEPQRRAVISMALAVHPEGENWDYLVRSLNILDDEAGEEVVGALQKVDVATDDPMALRHLILLGVRAEADERPFEKIEQLLEHWTGMERPAGGKQSMRPWQKWYASVYPDRPPAVLPKADESRWDFEQLVTYLDSDKGRVGNPAAGKAAYTKASCAQCHRFGNYGESIGPSLSGIARRFTKREIVESILYPAHVVSDQYASKKVLTLDGKIFVGMVSEQSDGTLVVRDARNNTAMIEASEVDQILPSTSSIMPSGLIDELTLQEISDMMAYLGVVPSAEIATRP</sequence>
<dbReference type="RefSeq" id="WP_419580400.1">
    <property type="nucleotide sequence ID" value="NZ_CP036432.1"/>
</dbReference>
<evidence type="ECO:0000256" key="2">
    <source>
        <dbReference type="ARBA" id="ARBA00022723"/>
    </source>
</evidence>
<proteinExistence type="predicted"/>
<gene>
    <name evidence="8" type="ORF">TBK1r_54360</name>
</gene>
<dbReference type="Gene3D" id="1.25.10.10">
    <property type="entry name" value="Leucine-rich Repeat Variant"/>
    <property type="match status" value="1"/>
</dbReference>
<dbReference type="PROSITE" id="PS51007">
    <property type="entry name" value="CYTC"/>
    <property type="match status" value="1"/>
</dbReference>
<keyword evidence="6" id="KW-0472">Membrane</keyword>
<keyword evidence="2 4" id="KW-0479">Metal-binding</keyword>
<evidence type="ECO:0000313" key="8">
    <source>
        <dbReference type="EMBL" id="QDV86417.1"/>
    </source>
</evidence>
<dbReference type="InterPro" id="IPR011989">
    <property type="entry name" value="ARM-like"/>
</dbReference>